<keyword evidence="2" id="KW-1185">Reference proteome</keyword>
<dbReference type="Gene3D" id="2.40.50.870">
    <property type="entry name" value="Protein of unknown function (DUF3299)"/>
    <property type="match status" value="1"/>
</dbReference>
<gene>
    <name evidence="1" type="ORF">JJQ60_04495</name>
</gene>
<evidence type="ECO:0000313" key="1">
    <source>
        <dbReference type="EMBL" id="MBL0682764.1"/>
    </source>
</evidence>
<dbReference type="RefSeq" id="WP_201917041.1">
    <property type="nucleotide sequence ID" value="NZ_BAABAX010000021.1"/>
</dbReference>
<protein>
    <recommendedName>
        <fullName evidence="3">DUF3299 domain-containing protein</fullName>
    </recommendedName>
</protein>
<evidence type="ECO:0000313" key="2">
    <source>
        <dbReference type="Proteomes" id="UP000651057"/>
    </source>
</evidence>
<name>A0A937D503_9FLAO</name>
<accession>A0A937D503</accession>
<dbReference type="AlphaFoldDB" id="A0A937D503"/>
<comment type="caution">
    <text evidence="1">The sequence shown here is derived from an EMBL/GenBank/DDBJ whole genome shotgun (WGS) entry which is preliminary data.</text>
</comment>
<dbReference type="Proteomes" id="UP000651057">
    <property type="component" value="Unassembled WGS sequence"/>
</dbReference>
<dbReference type="EMBL" id="JAERQJ010000001">
    <property type="protein sequence ID" value="MBL0682764.1"/>
    <property type="molecule type" value="Genomic_DNA"/>
</dbReference>
<evidence type="ECO:0008006" key="3">
    <source>
        <dbReference type="Google" id="ProtNLM"/>
    </source>
</evidence>
<organism evidence="1 2">
    <name type="scientific">Aquimarina mytili</name>
    <dbReference type="NCBI Taxonomy" id="874423"/>
    <lineage>
        <taxon>Bacteria</taxon>
        <taxon>Pseudomonadati</taxon>
        <taxon>Bacteroidota</taxon>
        <taxon>Flavobacteriia</taxon>
        <taxon>Flavobacteriales</taxon>
        <taxon>Flavobacteriaceae</taxon>
        <taxon>Aquimarina</taxon>
    </lineage>
</organism>
<proteinExistence type="predicted"/>
<sequence>MHKIVFFILFLIFTKFSLCSQDKLTWNDFADVKFYNVYSPKYDDIFLKPRFGPIIKSYQGDRIRVKGYFLDFSIDEDEFFLLSKNPRSSCFFCGGAGPESVVEVVFRQKPKFKMDQIVEVTGVLELNADDVDHCNYIIKDAIGKLVQ</sequence>
<reference evidence="1" key="1">
    <citation type="submission" date="2021-01" db="EMBL/GenBank/DDBJ databases">
        <authorList>
            <person name="Zhong Y.L."/>
        </authorList>
    </citation>
    <scope>NUCLEOTIDE SEQUENCE</scope>
    <source>
        <strain evidence="1">KCTC 23302</strain>
    </source>
</reference>